<dbReference type="PRINTS" id="PR00377">
    <property type="entry name" value="IMPHPHTASES"/>
</dbReference>
<dbReference type="PROSITE" id="PS00629">
    <property type="entry name" value="IMP_1"/>
    <property type="match status" value="1"/>
</dbReference>
<reference evidence="13" key="1">
    <citation type="submission" date="2024-06" db="EMBL/GenBank/DDBJ databases">
        <title>Methylostella associata gen. nov., sp. nov., a novel Ancalomicrobiaceae-affiliated facultatively methylotrophic bacteria that feed on methanotrophs of the genus Methylococcus.</title>
        <authorList>
            <person name="Saltykova V."/>
            <person name="Danilova O.V."/>
            <person name="Oshkin I.Y."/>
            <person name="Belova S.E."/>
            <person name="Pimenov N.V."/>
            <person name="Dedysh S.N."/>
        </authorList>
    </citation>
    <scope>NUCLEOTIDE SEQUENCE</scope>
    <source>
        <strain evidence="13">S20</strain>
    </source>
</reference>
<keyword evidence="7 13" id="KW-0378">Hydrolase</keyword>
<dbReference type="EMBL" id="CP158568">
    <property type="protein sequence ID" value="XBY44634.1"/>
    <property type="molecule type" value="Genomic_DNA"/>
</dbReference>
<evidence type="ECO:0000256" key="8">
    <source>
        <dbReference type="ARBA" id="ARBA00022842"/>
    </source>
</evidence>
<evidence type="ECO:0000256" key="6">
    <source>
        <dbReference type="ARBA" id="ARBA00022723"/>
    </source>
</evidence>
<dbReference type="NCBIfam" id="TIGR02067">
    <property type="entry name" value="his_9_HisN"/>
    <property type="match status" value="1"/>
</dbReference>
<dbReference type="GO" id="GO:0046872">
    <property type="term" value="F:metal ion binding"/>
    <property type="evidence" value="ECO:0007669"/>
    <property type="project" value="UniProtKB-KW"/>
</dbReference>
<dbReference type="RefSeq" id="WP_407049725.1">
    <property type="nucleotide sequence ID" value="NZ_CP158568.1"/>
</dbReference>
<protein>
    <recommendedName>
        <fullName evidence="4 11">Histidinol-phosphatase</fullName>
        <ecNumber evidence="4 11">3.1.3.15</ecNumber>
    </recommendedName>
</protein>
<evidence type="ECO:0000256" key="9">
    <source>
        <dbReference type="ARBA" id="ARBA00023102"/>
    </source>
</evidence>
<feature type="binding site" evidence="12">
    <location>
        <position position="214"/>
    </location>
    <ligand>
        <name>Mg(2+)</name>
        <dbReference type="ChEBI" id="CHEBI:18420"/>
        <label>1</label>
        <note>catalytic</note>
    </ligand>
</feature>
<dbReference type="EC" id="3.1.3.15" evidence="4 11"/>
<accession>A0AAU7XC49</accession>
<dbReference type="GO" id="GO:0004401">
    <property type="term" value="F:histidinol-phosphatase activity"/>
    <property type="evidence" value="ECO:0007669"/>
    <property type="project" value="UniProtKB-UniRule"/>
</dbReference>
<dbReference type="Pfam" id="PF00459">
    <property type="entry name" value="Inositol_P"/>
    <property type="match status" value="1"/>
</dbReference>
<dbReference type="PANTHER" id="PTHR43200">
    <property type="entry name" value="PHOSPHATASE"/>
    <property type="match status" value="1"/>
</dbReference>
<proteinExistence type="inferred from homology"/>
<dbReference type="InterPro" id="IPR011809">
    <property type="entry name" value="His_9_proposed"/>
</dbReference>
<feature type="binding site" evidence="12">
    <location>
        <position position="71"/>
    </location>
    <ligand>
        <name>Mg(2+)</name>
        <dbReference type="ChEBI" id="CHEBI:18420"/>
        <label>1</label>
        <note>catalytic</note>
    </ligand>
</feature>
<evidence type="ECO:0000256" key="10">
    <source>
        <dbReference type="ARBA" id="ARBA00049158"/>
    </source>
</evidence>
<comment type="pathway">
    <text evidence="2">Amino-acid biosynthesis; L-histidine biosynthesis; L-histidine from 5-phospho-alpha-D-ribose 1-diphosphate: step 8/9.</text>
</comment>
<sequence>MQNLAELTAFFDELADTSGAVILPYFRAALAVENKLAGGAYDPVTVADRSAEQAMRALIEARYPAHGILGEEFGAARADADTVWVLDPIDGTRAFISGLPVWGTLIGLTEGGKPALGMMHQPFTRERFFGDCRSARYKGPDGERAIKTRACADLSDAVLFCTTPAMFNAEDRAAYDRVEAAVRLARYGVDCYAYCMVAAGQVDLVIEGSLQPYDIVPLIPVIEGAGGVVTNWTGGPATAGGRVVASGDPRLHEKALAKLAAG</sequence>
<evidence type="ECO:0000313" key="13">
    <source>
        <dbReference type="EMBL" id="XBY44634.1"/>
    </source>
</evidence>
<feature type="binding site" evidence="12">
    <location>
        <position position="90"/>
    </location>
    <ligand>
        <name>Mg(2+)</name>
        <dbReference type="ChEBI" id="CHEBI:18420"/>
        <label>2</label>
    </ligand>
</feature>
<evidence type="ECO:0000256" key="7">
    <source>
        <dbReference type="ARBA" id="ARBA00022801"/>
    </source>
</evidence>
<comment type="similarity">
    <text evidence="3">Belongs to the inositol monophosphatase superfamily.</text>
</comment>
<evidence type="ECO:0000256" key="11">
    <source>
        <dbReference type="NCBIfam" id="TIGR02067"/>
    </source>
</evidence>
<evidence type="ECO:0000256" key="3">
    <source>
        <dbReference type="ARBA" id="ARBA00009759"/>
    </source>
</evidence>
<feature type="binding site" evidence="12">
    <location>
        <position position="87"/>
    </location>
    <ligand>
        <name>Mg(2+)</name>
        <dbReference type="ChEBI" id="CHEBI:18420"/>
        <label>1</label>
        <note>catalytic</note>
    </ligand>
</feature>
<evidence type="ECO:0000256" key="1">
    <source>
        <dbReference type="ARBA" id="ARBA00001946"/>
    </source>
</evidence>
<keyword evidence="8 12" id="KW-0460">Magnesium</keyword>
<evidence type="ECO:0000256" key="4">
    <source>
        <dbReference type="ARBA" id="ARBA00013085"/>
    </source>
</evidence>
<evidence type="ECO:0000256" key="12">
    <source>
        <dbReference type="PIRSR" id="PIRSR600760-2"/>
    </source>
</evidence>
<gene>
    <name evidence="13" type="primary">hisN</name>
    <name evidence="13" type="ORF">ABS361_21990</name>
</gene>
<dbReference type="AlphaFoldDB" id="A0AAU7XC49"/>
<dbReference type="InterPro" id="IPR051090">
    <property type="entry name" value="Inositol_monoP_superfamily"/>
</dbReference>
<dbReference type="InterPro" id="IPR000760">
    <property type="entry name" value="Inositol_monophosphatase-like"/>
</dbReference>
<organism evidence="13">
    <name type="scientific">Methyloraptor flagellatus</name>
    <dbReference type="NCBI Taxonomy" id="3162530"/>
    <lineage>
        <taxon>Bacteria</taxon>
        <taxon>Pseudomonadati</taxon>
        <taxon>Pseudomonadota</taxon>
        <taxon>Alphaproteobacteria</taxon>
        <taxon>Hyphomicrobiales</taxon>
        <taxon>Ancalomicrobiaceae</taxon>
        <taxon>Methyloraptor</taxon>
    </lineage>
</organism>
<dbReference type="SUPFAM" id="SSF56655">
    <property type="entry name" value="Carbohydrate phosphatase"/>
    <property type="match status" value="1"/>
</dbReference>
<evidence type="ECO:0000256" key="5">
    <source>
        <dbReference type="ARBA" id="ARBA00022605"/>
    </source>
</evidence>
<dbReference type="Gene3D" id="3.40.190.80">
    <property type="match status" value="1"/>
</dbReference>
<comment type="cofactor">
    <cofactor evidence="1 12">
        <name>Mg(2+)</name>
        <dbReference type="ChEBI" id="CHEBI:18420"/>
    </cofactor>
</comment>
<dbReference type="PANTHER" id="PTHR43200:SF6">
    <property type="entry name" value="3'(2'),5'-BISPHOSPHATE NUCLEOTIDASE"/>
    <property type="match status" value="1"/>
</dbReference>
<dbReference type="GO" id="GO:0000105">
    <property type="term" value="P:L-histidine biosynthetic process"/>
    <property type="evidence" value="ECO:0007669"/>
    <property type="project" value="UniProtKB-UniRule"/>
</dbReference>
<keyword evidence="9" id="KW-0368">Histidine biosynthesis</keyword>
<feature type="binding site" evidence="12">
    <location>
        <position position="89"/>
    </location>
    <ligand>
        <name>Mg(2+)</name>
        <dbReference type="ChEBI" id="CHEBI:18420"/>
        <label>1</label>
        <note>catalytic</note>
    </ligand>
</feature>
<dbReference type="Gene3D" id="3.30.540.10">
    <property type="entry name" value="Fructose-1,6-Bisphosphatase, subunit A, domain 1"/>
    <property type="match status" value="1"/>
</dbReference>
<dbReference type="InterPro" id="IPR020583">
    <property type="entry name" value="Inositol_monoP_metal-BS"/>
</dbReference>
<name>A0AAU7XC49_9HYPH</name>
<dbReference type="CDD" id="cd01641">
    <property type="entry name" value="Bacterial_IMPase_like_1"/>
    <property type="match status" value="1"/>
</dbReference>
<dbReference type="FunFam" id="3.30.540.10:FF:000030">
    <property type="entry name" value="Inositol monophosphatase"/>
    <property type="match status" value="1"/>
</dbReference>
<evidence type="ECO:0000256" key="2">
    <source>
        <dbReference type="ARBA" id="ARBA00004970"/>
    </source>
</evidence>
<keyword evidence="5" id="KW-0028">Amino-acid biosynthesis</keyword>
<comment type="catalytic activity">
    <reaction evidence="10">
        <text>L-histidinol phosphate + H2O = L-histidinol + phosphate</text>
        <dbReference type="Rhea" id="RHEA:14465"/>
        <dbReference type="ChEBI" id="CHEBI:15377"/>
        <dbReference type="ChEBI" id="CHEBI:43474"/>
        <dbReference type="ChEBI" id="CHEBI:57699"/>
        <dbReference type="ChEBI" id="CHEBI:57980"/>
        <dbReference type="EC" id="3.1.3.15"/>
    </reaction>
</comment>
<keyword evidence="6 12" id="KW-0479">Metal-binding</keyword>
<dbReference type="KEGG" id="mflg:ABS361_21990"/>